<keyword evidence="2" id="KW-1185">Reference proteome</keyword>
<protein>
    <submittedName>
        <fullName evidence="1">Uncharacterized protein</fullName>
    </submittedName>
</protein>
<gene>
    <name evidence="1" type="ORF">C4F50_16255</name>
</gene>
<dbReference type="EMBL" id="PRDM01000003">
    <property type="protein sequence ID" value="MBE8726479.1"/>
    <property type="molecule type" value="Genomic_DNA"/>
</dbReference>
<name>A0ABR9TM94_9FLAO</name>
<proteinExistence type="predicted"/>
<sequence>MKSSPDMNLINTAFQTEKPALNIITALYNRNEDEPDFDCEFLYGDTMDEGESILDPEADELNDDYNDNEWNTDLYDPYLEQTYY</sequence>
<evidence type="ECO:0000313" key="2">
    <source>
        <dbReference type="Proteomes" id="UP000640614"/>
    </source>
</evidence>
<comment type="caution">
    <text evidence="1">The sequence shown here is derived from an EMBL/GenBank/DDBJ whole genome shotgun (WGS) entry which is preliminary data.</text>
</comment>
<reference evidence="1 2" key="1">
    <citation type="submission" date="2018-07" db="EMBL/GenBank/DDBJ databases">
        <title>Genome assembly of strain KB82.</title>
        <authorList>
            <person name="Kukolya J."/>
            <person name="Horvath B."/>
            <person name="Nagy I."/>
            <person name="Toth A."/>
        </authorList>
    </citation>
    <scope>NUCLEOTIDE SEQUENCE [LARGE SCALE GENOMIC DNA]</scope>
    <source>
        <strain evidence="1 2">Kb82</strain>
    </source>
</reference>
<dbReference type="Proteomes" id="UP000640614">
    <property type="component" value="Unassembled WGS sequence"/>
</dbReference>
<dbReference type="RefSeq" id="WP_194139655.1">
    <property type="nucleotide sequence ID" value="NZ_PRDM01000003.1"/>
</dbReference>
<accession>A0ABR9TM94</accession>
<evidence type="ECO:0000313" key="1">
    <source>
        <dbReference type="EMBL" id="MBE8726479.1"/>
    </source>
</evidence>
<organism evidence="1 2">
    <name type="scientific">Flavobacterium hungaricum</name>
    <dbReference type="NCBI Taxonomy" id="2082725"/>
    <lineage>
        <taxon>Bacteria</taxon>
        <taxon>Pseudomonadati</taxon>
        <taxon>Bacteroidota</taxon>
        <taxon>Flavobacteriia</taxon>
        <taxon>Flavobacteriales</taxon>
        <taxon>Flavobacteriaceae</taxon>
        <taxon>Flavobacterium</taxon>
    </lineage>
</organism>